<organism evidence="5 6">
    <name type="scientific">Anser cygnoides</name>
    <name type="common">Swan goose</name>
    <dbReference type="NCBI Taxonomy" id="8845"/>
    <lineage>
        <taxon>Eukaryota</taxon>
        <taxon>Metazoa</taxon>
        <taxon>Chordata</taxon>
        <taxon>Craniata</taxon>
        <taxon>Vertebrata</taxon>
        <taxon>Euteleostomi</taxon>
        <taxon>Archelosauria</taxon>
        <taxon>Archosauria</taxon>
        <taxon>Dinosauria</taxon>
        <taxon>Saurischia</taxon>
        <taxon>Theropoda</taxon>
        <taxon>Coelurosauria</taxon>
        <taxon>Aves</taxon>
        <taxon>Neognathae</taxon>
        <taxon>Galloanserae</taxon>
        <taxon>Anseriformes</taxon>
        <taxon>Anatidae</taxon>
        <taxon>Anserinae</taxon>
        <taxon>Anser</taxon>
    </lineage>
</organism>
<evidence type="ECO:0000256" key="2">
    <source>
        <dbReference type="SAM" id="Coils"/>
    </source>
</evidence>
<feature type="region of interest" description="Disordered" evidence="3">
    <location>
        <begin position="1"/>
        <end position="38"/>
    </location>
</feature>
<dbReference type="AlphaFoldDB" id="A0A8B9IMQ5"/>
<evidence type="ECO:0000256" key="1">
    <source>
        <dbReference type="ARBA" id="ARBA00023054"/>
    </source>
</evidence>
<reference evidence="5" key="2">
    <citation type="submission" date="2025-09" db="UniProtKB">
        <authorList>
            <consortium name="Ensembl"/>
        </authorList>
    </citation>
    <scope>IDENTIFICATION</scope>
</reference>
<feature type="compositionally biased region" description="Polar residues" evidence="3">
    <location>
        <begin position="1"/>
        <end position="12"/>
    </location>
</feature>
<dbReference type="InterPro" id="IPR039478">
    <property type="entry name" value="FAM184A/B_N"/>
</dbReference>
<feature type="coiled-coil region" evidence="2">
    <location>
        <begin position="959"/>
        <end position="986"/>
    </location>
</feature>
<sequence length="1182" mass="138081">MATPGMSWQQQHGYGGGSAPAAAGKFGAGPGPGAEHSPELHFKMSKKIAQLTKVIYALNTKNDEHEAAIQALKDAHEEEIQQILAETREKILQYKSKVAEEMDLKRKIQVLEESLEDHKKMKHQALTEFEAYKDRVEDMQLCAEAQHVQRVVTMSREVEEIRKKFEERLRSFIQLQVQYEKDKRSALEDLRAAHRLEIQELLKTQQSQNATLSKGQEKLEELHRLELEDLNNKVEELRLERKKLIEDYEGKLSKAQTFYEHELDSLKRSQLFTAESLHACKEKEVELRKEFQNQESILRKNLGKLKTELQMVQDEAASLREKCQKLQVALSTAENNVQVLQKQLDDVKEEEMSLLSKHKEVESELAAARERLQQQATDLVLKASHIGMLQATQMTQEVTIRDLESEKSRLKEKLSQLEEERNLLQSKTQSLDERQRQQILALEKKVNEARETQREYYEKELVKLQARLEGEAAQLKEAHSKTLEELTWKHHTAIEAAHSNANKDKKKLQMELEQQFEKEKLHLEDDKNQLRQQLENLKEELTTKLTSANQEVCRLQDLVRKSEQGLGTAEGHISSLQEAQEILQKELELTRARLRETTDSLYNVEGELDQERQQHEAMIAAMREEEKFKVDRMARDLEIKWTENLRQECNKLREELRLQHEEDKKAAMTQLLQLKEREKNAARDGWQKKVEDLLDQISLLKQNLEMQLSQSQSSLQQLQAQFSQERQRMTQEMQELEEEHQQRHKSLQEAHILAFQNMEETKEQEQKELEERLQQKHSEELQALKETHKQAMEGFKLEMEQELQTLRFELEDEGKAMLASLRSELNHQHAAAIDQLRHNHQQELVAAKMELERSIELGRRQEKEFLCRISDLQDELRHRDHHIAELDKEILHLHDNISALTKELEFKGKEVLRIRSESNQQIRMHEQDLSKKHEKELDVLAADHIREKQSMLADFNKTQELLKEINSALQVSLEEMEEKYKNRESRPEDLQLISELKDLIAERDQLIKKLIEDKKFYQLELVNRETNYNKVFNASPNVGVINPLVKVISPAWKGKGFFPAVRSALEINKFTWVSENSWSQNILYAFGKWQKKKNDKSTNRFVSVPNLSALESSGVGNGHPNRLDPIPNSPIHDIEFNSSKPLPQPIPPKEPKTFLSPPQTDASPVASPDPQRQEWFARYFTF</sequence>
<feature type="coiled-coil region" evidence="2">
    <location>
        <begin position="220"/>
        <end position="254"/>
    </location>
</feature>
<feature type="coiled-coil region" evidence="2">
    <location>
        <begin position="302"/>
        <end position="787"/>
    </location>
</feature>
<dbReference type="Ensembl" id="ENSACDT00005022715.1">
    <property type="protein sequence ID" value="ENSACDP00005018978.1"/>
    <property type="gene ID" value="ENSACDG00005013782.1"/>
</dbReference>
<evidence type="ECO:0000313" key="6">
    <source>
        <dbReference type="Proteomes" id="UP000694521"/>
    </source>
</evidence>
<feature type="domain" description="Protein FAM184A/B N-terminal" evidence="4">
    <location>
        <begin position="54"/>
        <end position="264"/>
    </location>
</feature>
<name>A0A8B9IMQ5_ANSCY</name>
<reference evidence="5" key="1">
    <citation type="submission" date="2025-08" db="UniProtKB">
        <authorList>
            <consortium name="Ensembl"/>
        </authorList>
    </citation>
    <scope>IDENTIFICATION</scope>
</reference>
<dbReference type="Pfam" id="PF15665">
    <property type="entry name" value="FAM184"/>
    <property type="match status" value="1"/>
</dbReference>
<dbReference type="PANTHER" id="PTHR18870:SF7">
    <property type="entry name" value="PROTEIN FAM184A"/>
    <property type="match status" value="1"/>
</dbReference>
<dbReference type="GO" id="GO:0005615">
    <property type="term" value="C:extracellular space"/>
    <property type="evidence" value="ECO:0007669"/>
    <property type="project" value="TreeGrafter"/>
</dbReference>
<dbReference type="Proteomes" id="UP000694521">
    <property type="component" value="Unplaced"/>
</dbReference>
<evidence type="ECO:0000313" key="5">
    <source>
        <dbReference type="Ensembl" id="ENSACDP00005018978.1"/>
    </source>
</evidence>
<protein>
    <submittedName>
        <fullName evidence="5">Family with sequence similarity 184 member A</fullName>
    </submittedName>
</protein>
<keyword evidence="1 2" id="KW-0175">Coiled coil</keyword>
<dbReference type="PANTHER" id="PTHR18870">
    <property type="entry name" value="PROTEIN TAG-278-RELATED"/>
    <property type="match status" value="1"/>
</dbReference>
<evidence type="ECO:0000259" key="4">
    <source>
        <dbReference type="Pfam" id="PF15665"/>
    </source>
</evidence>
<feature type="coiled-coil region" evidence="2">
    <location>
        <begin position="55"/>
        <end position="128"/>
    </location>
</feature>
<accession>A0A8B9IMQ5</accession>
<evidence type="ECO:0000256" key="3">
    <source>
        <dbReference type="SAM" id="MobiDB-lite"/>
    </source>
</evidence>
<proteinExistence type="predicted"/>
<gene>
    <name evidence="5" type="primary">FAM184A</name>
</gene>
<keyword evidence="6" id="KW-1185">Reference proteome</keyword>
<feature type="region of interest" description="Disordered" evidence="3">
    <location>
        <begin position="1112"/>
        <end position="1171"/>
    </location>
</feature>